<dbReference type="Gene3D" id="2.50.20.20">
    <property type="match status" value="1"/>
</dbReference>
<dbReference type="InterPro" id="IPR029046">
    <property type="entry name" value="LolA/LolB/LppX"/>
</dbReference>
<comment type="caution">
    <text evidence="3">The sequence shown here is derived from an EMBL/GenBank/DDBJ whole genome shotgun (WGS) entry which is preliminary data.</text>
</comment>
<dbReference type="SUPFAM" id="SSF89392">
    <property type="entry name" value="Prokaryotic lipoproteins and lipoprotein localization factors"/>
    <property type="match status" value="1"/>
</dbReference>
<evidence type="ECO:0000256" key="1">
    <source>
        <dbReference type="SAM" id="MobiDB-lite"/>
    </source>
</evidence>
<feature type="chain" id="PRO_5038919446" description="Lipoprotein" evidence="2">
    <location>
        <begin position="33"/>
        <end position="285"/>
    </location>
</feature>
<evidence type="ECO:0000313" key="4">
    <source>
        <dbReference type="Proteomes" id="UP000677913"/>
    </source>
</evidence>
<dbReference type="RefSeq" id="WP_211464775.1">
    <property type="nucleotide sequence ID" value="NZ_JAGSXH010000009.1"/>
</dbReference>
<name>A0A8J7WHE5_9ACTN</name>
<dbReference type="AlphaFoldDB" id="A0A8J7WHE5"/>
<evidence type="ECO:0000256" key="2">
    <source>
        <dbReference type="SAM" id="SignalP"/>
    </source>
</evidence>
<feature type="signal peptide" evidence="2">
    <location>
        <begin position="1"/>
        <end position="32"/>
    </location>
</feature>
<dbReference type="Proteomes" id="UP000677913">
    <property type="component" value="Unassembled WGS sequence"/>
</dbReference>
<keyword evidence="2" id="KW-0732">Signal</keyword>
<feature type="compositionally biased region" description="Low complexity" evidence="1">
    <location>
        <begin position="258"/>
        <end position="276"/>
    </location>
</feature>
<gene>
    <name evidence="3" type="ORF">KGA66_04435</name>
</gene>
<keyword evidence="4" id="KW-1185">Reference proteome</keyword>
<proteinExistence type="predicted"/>
<evidence type="ECO:0000313" key="3">
    <source>
        <dbReference type="EMBL" id="MBS2962281.1"/>
    </source>
</evidence>
<accession>A0A8J7WHE5</accession>
<feature type="region of interest" description="Disordered" evidence="1">
    <location>
        <begin position="257"/>
        <end position="285"/>
    </location>
</feature>
<evidence type="ECO:0008006" key="5">
    <source>
        <dbReference type="Google" id="ProtNLM"/>
    </source>
</evidence>
<dbReference type="EMBL" id="JAGSXH010000009">
    <property type="protein sequence ID" value="MBS2962281.1"/>
    <property type="molecule type" value="Genomic_DNA"/>
</dbReference>
<organism evidence="3 4">
    <name type="scientific">Actinocrinis puniceicyclus</name>
    <dbReference type="NCBI Taxonomy" id="977794"/>
    <lineage>
        <taxon>Bacteria</taxon>
        <taxon>Bacillati</taxon>
        <taxon>Actinomycetota</taxon>
        <taxon>Actinomycetes</taxon>
        <taxon>Catenulisporales</taxon>
        <taxon>Actinospicaceae</taxon>
        <taxon>Actinocrinis</taxon>
    </lineage>
</organism>
<protein>
    <recommendedName>
        <fullName evidence="5">Lipoprotein</fullName>
    </recommendedName>
</protein>
<sequence>MARVNAAAARGPGRSRAFRPGLLALCAGAVTAAAAGCSSPAVGVASDPAAAVRDAAWEAAQIHTAKVATGVDMTIGGASRQFTGLGEFDLDRKVGSIVVRTPQSTTPLDEIITPTQLYLRSSGTKTKWKRVDATKLPDGDLISAGYTSPVFDFALLRGVSSGAVRYAGQDTVRGTAVAHYSGTLDLTVSADQAQSPIKDELLAASRTFSTRIVPFDVYIDAQGEVRRVVARFAFPAQAPQGGAVQIAATTDLFDLDQPVTVDTPPAASVAPSAVTPSPSPSKSKR</sequence>
<reference evidence="3" key="1">
    <citation type="submission" date="2021-04" db="EMBL/GenBank/DDBJ databases">
        <title>Genome based classification of Actinospica acidithermotolerans sp. nov., an actinobacterium isolated from an Indonesian hot spring.</title>
        <authorList>
            <person name="Kusuma A.B."/>
            <person name="Putra K.E."/>
            <person name="Nafisah S."/>
            <person name="Loh J."/>
            <person name="Nouioui I."/>
            <person name="Goodfellow M."/>
        </authorList>
    </citation>
    <scope>NUCLEOTIDE SEQUENCE</scope>
    <source>
        <strain evidence="3">DSM 45618</strain>
    </source>
</reference>